<comment type="caution">
    <text evidence="2">The sequence shown here is derived from an EMBL/GenBank/DDBJ whole genome shotgun (WGS) entry which is preliminary data.</text>
</comment>
<feature type="compositionally biased region" description="Polar residues" evidence="1">
    <location>
        <begin position="45"/>
        <end position="60"/>
    </location>
</feature>
<proteinExistence type="predicted"/>
<dbReference type="AlphaFoldDB" id="A0A8T1VAZ0"/>
<name>A0A8T1VAZ0_9STRA</name>
<dbReference type="OrthoDB" id="138800at2759"/>
<gene>
    <name evidence="2" type="ORF">PHYPSEUDO_010111</name>
</gene>
<accession>A0A8T1VAZ0</accession>
<feature type="region of interest" description="Disordered" evidence="1">
    <location>
        <begin position="136"/>
        <end position="156"/>
    </location>
</feature>
<evidence type="ECO:0000256" key="1">
    <source>
        <dbReference type="SAM" id="MobiDB-lite"/>
    </source>
</evidence>
<evidence type="ECO:0000313" key="3">
    <source>
        <dbReference type="Proteomes" id="UP000694044"/>
    </source>
</evidence>
<keyword evidence="3" id="KW-1185">Reference proteome</keyword>
<reference evidence="2" key="1">
    <citation type="submission" date="2021-02" db="EMBL/GenBank/DDBJ databases">
        <authorList>
            <person name="Palmer J.M."/>
        </authorList>
    </citation>
    <scope>NUCLEOTIDE SEQUENCE</scope>
    <source>
        <strain evidence="2">SCRP734</strain>
    </source>
</reference>
<feature type="compositionally biased region" description="Basic residues" evidence="1">
    <location>
        <begin position="70"/>
        <end position="83"/>
    </location>
</feature>
<organism evidence="2 3">
    <name type="scientific">Phytophthora pseudosyringae</name>
    <dbReference type="NCBI Taxonomy" id="221518"/>
    <lineage>
        <taxon>Eukaryota</taxon>
        <taxon>Sar</taxon>
        <taxon>Stramenopiles</taxon>
        <taxon>Oomycota</taxon>
        <taxon>Peronosporomycetes</taxon>
        <taxon>Peronosporales</taxon>
        <taxon>Peronosporaceae</taxon>
        <taxon>Phytophthora</taxon>
    </lineage>
</organism>
<protein>
    <submittedName>
        <fullName evidence="2">Uncharacterized protein</fullName>
    </submittedName>
</protein>
<feature type="region of interest" description="Disordered" evidence="1">
    <location>
        <begin position="1"/>
        <end position="94"/>
    </location>
</feature>
<evidence type="ECO:0000313" key="2">
    <source>
        <dbReference type="EMBL" id="KAG7378432.1"/>
    </source>
</evidence>
<sequence length="156" mass="17097">MARNTSTRRQGLPLLGSARSVDGEADGSPSLPQYFPGAPYYTSGAVKTSMSAEAEQTPSEADTEPSRGTQRNRRPAQRSRRQGRGAVKDDGGAFAWTENAAATMLKLRYGALKESFQEGRNSRQIMTAWVSLSSESSCGSRLNRPRRRTALEQLRQ</sequence>
<dbReference type="Proteomes" id="UP000694044">
    <property type="component" value="Unassembled WGS sequence"/>
</dbReference>
<dbReference type="EMBL" id="JAGDFM010000425">
    <property type="protein sequence ID" value="KAG7378432.1"/>
    <property type="molecule type" value="Genomic_DNA"/>
</dbReference>